<dbReference type="AlphaFoldDB" id="A0A5D3EFM7"/>
<sequence length="66" mass="7484">MSNKQSKEDLLVFMSSLVSRLREEGCYGTAHVYSSTLRCIRRFEGGQRLPFSCINAVGFLYSKVIC</sequence>
<dbReference type="GO" id="GO:0003677">
    <property type="term" value="F:DNA binding"/>
    <property type="evidence" value="ECO:0007669"/>
    <property type="project" value="UniProtKB-KW"/>
</dbReference>
<proteinExistence type="predicted"/>
<dbReference type="Gene3D" id="1.10.150.130">
    <property type="match status" value="1"/>
</dbReference>
<accession>A0A5D3EFM7</accession>
<evidence type="ECO:0000256" key="1">
    <source>
        <dbReference type="ARBA" id="ARBA00023125"/>
    </source>
</evidence>
<evidence type="ECO:0008006" key="4">
    <source>
        <dbReference type="Google" id="ProtNLM"/>
    </source>
</evidence>
<comment type="caution">
    <text evidence="2">The sequence shown here is derived from an EMBL/GenBank/DDBJ whole genome shotgun (WGS) entry which is preliminary data.</text>
</comment>
<dbReference type="InterPro" id="IPR010998">
    <property type="entry name" value="Integrase_recombinase_N"/>
</dbReference>
<protein>
    <recommendedName>
        <fullName evidence="4">Site-specific integrase</fullName>
    </recommendedName>
</protein>
<keyword evidence="1" id="KW-0238">DNA-binding</keyword>
<evidence type="ECO:0000313" key="3">
    <source>
        <dbReference type="Proteomes" id="UP000324383"/>
    </source>
</evidence>
<gene>
    <name evidence="2" type="ORF">FNJ60_02645</name>
</gene>
<dbReference type="Proteomes" id="UP000324383">
    <property type="component" value="Unassembled WGS sequence"/>
</dbReference>
<keyword evidence="3" id="KW-1185">Reference proteome</keyword>
<name>A0A5D3EFM7_9BACE</name>
<organism evidence="2 3">
    <name type="scientific">Bacteroides pyogenes</name>
    <dbReference type="NCBI Taxonomy" id="310300"/>
    <lineage>
        <taxon>Bacteria</taxon>
        <taxon>Pseudomonadati</taxon>
        <taxon>Bacteroidota</taxon>
        <taxon>Bacteroidia</taxon>
        <taxon>Bacteroidales</taxon>
        <taxon>Bacteroidaceae</taxon>
        <taxon>Bacteroides</taxon>
    </lineage>
</organism>
<evidence type="ECO:0000313" key="2">
    <source>
        <dbReference type="EMBL" id="TYK34974.1"/>
    </source>
</evidence>
<reference evidence="2 3" key="1">
    <citation type="submission" date="2019-07" db="EMBL/GenBank/DDBJ databases">
        <title>Draft Genome Sequences of Bacteroides pyogenes Strains Isolated from the Uterus Holstein Dairy Cows with Metritis.</title>
        <authorList>
            <person name="Cunha F."/>
            <person name="Galvao K.N."/>
            <person name="Jeon S.J."/>
            <person name="Jeong K.C."/>
        </authorList>
    </citation>
    <scope>NUCLEOTIDE SEQUENCE [LARGE SCALE GENOMIC DNA]</scope>
    <source>
        <strain evidence="2 3">KG-31</strain>
    </source>
</reference>
<dbReference type="EMBL" id="VKLW01000004">
    <property type="protein sequence ID" value="TYK34974.1"/>
    <property type="molecule type" value="Genomic_DNA"/>
</dbReference>